<gene>
    <name evidence="1" type="ORF">Adt_03857</name>
</gene>
<organism evidence="1 2">
    <name type="scientific">Abeliophyllum distichum</name>
    <dbReference type="NCBI Taxonomy" id="126358"/>
    <lineage>
        <taxon>Eukaryota</taxon>
        <taxon>Viridiplantae</taxon>
        <taxon>Streptophyta</taxon>
        <taxon>Embryophyta</taxon>
        <taxon>Tracheophyta</taxon>
        <taxon>Spermatophyta</taxon>
        <taxon>Magnoliopsida</taxon>
        <taxon>eudicotyledons</taxon>
        <taxon>Gunneridae</taxon>
        <taxon>Pentapetalae</taxon>
        <taxon>asterids</taxon>
        <taxon>lamiids</taxon>
        <taxon>Lamiales</taxon>
        <taxon>Oleaceae</taxon>
        <taxon>Forsythieae</taxon>
        <taxon>Abeliophyllum</taxon>
    </lineage>
</organism>
<accession>A0ABD1VZN8</accession>
<reference evidence="2" key="1">
    <citation type="submission" date="2024-07" db="EMBL/GenBank/DDBJ databases">
        <title>Two chromosome-level genome assemblies of Korean endemic species Abeliophyllum distichum and Forsythia ovata (Oleaceae).</title>
        <authorList>
            <person name="Jang H."/>
        </authorList>
    </citation>
    <scope>NUCLEOTIDE SEQUENCE [LARGE SCALE GENOMIC DNA]</scope>
</reference>
<dbReference type="EMBL" id="JBFOLK010000001">
    <property type="protein sequence ID" value="KAL2542879.1"/>
    <property type="molecule type" value="Genomic_DNA"/>
</dbReference>
<evidence type="ECO:0000313" key="2">
    <source>
        <dbReference type="Proteomes" id="UP001604336"/>
    </source>
</evidence>
<dbReference type="AlphaFoldDB" id="A0ABD1VZN8"/>
<dbReference type="Proteomes" id="UP001604336">
    <property type="component" value="Unassembled WGS sequence"/>
</dbReference>
<comment type="caution">
    <text evidence="1">The sequence shown here is derived from an EMBL/GenBank/DDBJ whole genome shotgun (WGS) entry which is preliminary data.</text>
</comment>
<keyword evidence="2" id="KW-1185">Reference proteome</keyword>
<sequence>MRTRKLTLVKPALPARKNGKWTEREHQIFVTACKTVIVEGHRRGKCFSKHNFCSNSFVMLLGFVMMRLEKAEYTKFRNCDVCEIYHRYPLLFGQAFDLDKYAMTPTKLLQCGFDGVINSGSDSLHGMLPPVMKVRLNWDQVREWISLVVTVERSGKD</sequence>
<name>A0ABD1VZN8_9LAMI</name>
<evidence type="ECO:0000313" key="1">
    <source>
        <dbReference type="EMBL" id="KAL2542879.1"/>
    </source>
</evidence>
<protein>
    <submittedName>
        <fullName evidence="1">Uncharacterized protein</fullName>
    </submittedName>
</protein>
<proteinExistence type="predicted"/>